<evidence type="ECO:0000256" key="1">
    <source>
        <dbReference type="SAM" id="MobiDB-lite"/>
    </source>
</evidence>
<dbReference type="EMBL" id="JAGHQL010000007">
    <property type="protein sequence ID" value="KAH0545293.1"/>
    <property type="molecule type" value="Genomic_DNA"/>
</dbReference>
<dbReference type="PANTHER" id="PTHR28003">
    <property type="entry name" value="NUCLEOPORIN POM34"/>
    <property type="match status" value="1"/>
</dbReference>
<dbReference type="Proteomes" id="UP000698800">
    <property type="component" value="Unassembled WGS sequence"/>
</dbReference>
<proteinExistence type="predicted"/>
<keyword evidence="2" id="KW-1133">Transmembrane helix</keyword>
<evidence type="ECO:0008006" key="5">
    <source>
        <dbReference type="Google" id="ProtNLM"/>
    </source>
</evidence>
<name>A0A9P8L127_9PEZI</name>
<protein>
    <recommendedName>
        <fullName evidence="5">Nuclear pore complex component</fullName>
    </recommendedName>
</protein>
<dbReference type="Pfam" id="PF08058">
    <property type="entry name" value="NPCC"/>
    <property type="match status" value="1"/>
</dbReference>
<dbReference type="InterPro" id="IPR012578">
    <property type="entry name" value="Nucl_pore_cmplx"/>
</dbReference>
<dbReference type="OrthoDB" id="429932at2759"/>
<reference evidence="3" key="1">
    <citation type="submission" date="2021-03" db="EMBL/GenBank/DDBJ databases">
        <title>Comparative genomics and phylogenomic investigation of the class Geoglossomycetes provide insights into ecological specialization and systematics.</title>
        <authorList>
            <person name="Melie T."/>
            <person name="Pirro S."/>
            <person name="Miller A.N."/>
            <person name="Quandt A."/>
        </authorList>
    </citation>
    <scope>NUCLEOTIDE SEQUENCE</scope>
    <source>
        <strain evidence="3">GBOQ0MN5Z8</strain>
    </source>
</reference>
<sequence length="274" mass="28781">MASAVGPSTPTSSGPRVTPAPASSTGYWRHPRFNDIVRRQYASTFTGDHVNTILWNAGTLIGSFVIGHIPVIHPLLAKLTIYFYPYSSYALSLFRVIWFINIIIALSPLVRPKDDLSDIPLTPSQRALFGLDPITTSSQKPGSQYITPPRYPRSSTPRGGTPGSRNSSYSGSPLSGKGSPANRPMGGSPFSPSASPLLQKVVAGGGRDLNRRQSYGSPSSLGAGVGGAGSSLLSSVATPSTPSPTGGKGTSVSLNSRWLYERNRGSPGGGKFFS</sequence>
<organism evidence="3 4">
    <name type="scientific">Glutinoglossum americanum</name>
    <dbReference type="NCBI Taxonomy" id="1670608"/>
    <lineage>
        <taxon>Eukaryota</taxon>
        <taxon>Fungi</taxon>
        <taxon>Dikarya</taxon>
        <taxon>Ascomycota</taxon>
        <taxon>Pezizomycotina</taxon>
        <taxon>Geoglossomycetes</taxon>
        <taxon>Geoglossales</taxon>
        <taxon>Geoglossaceae</taxon>
        <taxon>Glutinoglossum</taxon>
    </lineage>
</organism>
<feature type="region of interest" description="Disordered" evidence="1">
    <location>
        <begin position="132"/>
        <end position="196"/>
    </location>
</feature>
<comment type="caution">
    <text evidence="3">The sequence shown here is derived from an EMBL/GenBank/DDBJ whole genome shotgun (WGS) entry which is preliminary data.</text>
</comment>
<gene>
    <name evidence="3" type="ORF">FGG08_000592</name>
</gene>
<feature type="compositionally biased region" description="Polar residues" evidence="1">
    <location>
        <begin position="163"/>
        <end position="173"/>
    </location>
</feature>
<evidence type="ECO:0000313" key="3">
    <source>
        <dbReference type="EMBL" id="KAH0545293.1"/>
    </source>
</evidence>
<feature type="transmembrane region" description="Helical" evidence="2">
    <location>
        <begin position="53"/>
        <end position="77"/>
    </location>
</feature>
<dbReference type="GO" id="GO:0005640">
    <property type="term" value="C:nuclear outer membrane"/>
    <property type="evidence" value="ECO:0007669"/>
    <property type="project" value="TreeGrafter"/>
</dbReference>
<dbReference type="PANTHER" id="PTHR28003:SF1">
    <property type="entry name" value="NUCLEOPORIN POM34"/>
    <property type="match status" value="1"/>
</dbReference>
<evidence type="ECO:0000256" key="2">
    <source>
        <dbReference type="SAM" id="Phobius"/>
    </source>
</evidence>
<dbReference type="GO" id="GO:0006606">
    <property type="term" value="P:protein import into nucleus"/>
    <property type="evidence" value="ECO:0007669"/>
    <property type="project" value="TreeGrafter"/>
</dbReference>
<feature type="transmembrane region" description="Helical" evidence="2">
    <location>
        <begin position="89"/>
        <end position="110"/>
    </location>
</feature>
<dbReference type="GO" id="GO:0070762">
    <property type="term" value="C:nuclear pore transmembrane ring"/>
    <property type="evidence" value="ECO:0007669"/>
    <property type="project" value="TreeGrafter"/>
</dbReference>
<keyword evidence="2" id="KW-0472">Membrane</keyword>
<feature type="region of interest" description="Disordered" evidence="1">
    <location>
        <begin position="1"/>
        <end position="25"/>
    </location>
</feature>
<keyword evidence="2" id="KW-0812">Transmembrane</keyword>
<feature type="region of interest" description="Disordered" evidence="1">
    <location>
        <begin position="208"/>
        <end position="274"/>
    </location>
</feature>
<feature type="compositionally biased region" description="Polar residues" evidence="1">
    <location>
        <begin position="134"/>
        <end position="146"/>
    </location>
</feature>
<feature type="compositionally biased region" description="Low complexity" evidence="1">
    <location>
        <begin position="230"/>
        <end position="253"/>
    </location>
</feature>
<dbReference type="AlphaFoldDB" id="A0A9P8L127"/>
<accession>A0A9P8L127</accession>
<evidence type="ECO:0000313" key="4">
    <source>
        <dbReference type="Proteomes" id="UP000698800"/>
    </source>
</evidence>
<dbReference type="GO" id="GO:0030474">
    <property type="term" value="P:spindle pole body duplication"/>
    <property type="evidence" value="ECO:0007669"/>
    <property type="project" value="TreeGrafter"/>
</dbReference>
<keyword evidence="4" id="KW-1185">Reference proteome</keyword>